<accession>A0AAV2RBA8</accession>
<gene>
    <name evidence="2" type="ORF">MNOR_LOCUS21445</name>
</gene>
<dbReference type="AlphaFoldDB" id="A0AAV2RBA8"/>
<evidence type="ECO:0000256" key="1">
    <source>
        <dbReference type="SAM" id="MobiDB-lite"/>
    </source>
</evidence>
<protein>
    <submittedName>
        <fullName evidence="2">Uncharacterized protein</fullName>
    </submittedName>
</protein>
<dbReference type="EMBL" id="CAXKWB010017274">
    <property type="protein sequence ID" value="CAL4118437.1"/>
    <property type="molecule type" value="Genomic_DNA"/>
</dbReference>
<evidence type="ECO:0000313" key="2">
    <source>
        <dbReference type="EMBL" id="CAL4118437.1"/>
    </source>
</evidence>
<feature type="region of interest" description="Disordered" evidence="1">
    <location>
        <begin position="1"/>
        <end position="102"/>
    </location>
</feature>
<reference evidence="2 3" key="1">
    <citation type="submission" date="2024-05" db="EMBL/GenBank/DDBJ databases">
        <authorList>
            <person name="Wallberg A."/>
        </authorList>
    </citation>
    <scope>NUCLEOTIDE SEQUENCE [LARGE SCALE GENOMIC DNA]</scope>
</reference>
<organism evidence="2 3">
    <name type="scientific">Meganyctiphanes norvegica</name>
    <name type="common">Northern krill</name>
    <name type="synonym">Thysanopoda norvegica</name>
    <dbReference type="NCBI Taxonomy" id="48144"/>
    <lineage>
        <taxon>Eukaryota</taxon>
        <taxon>Metazoa</taxon>
        <taxon>Ecdysozoa</taxon>
        <taxon>Arthropoda</taxon>
        <taxon>Crustacea</taxon>
        <taxon>Multicrustacea</taxon>
        <taxon>Malacostraca</taxon>
        <taxon>Eumalacostraca</taxon>
        <taxon>Eucarida</taxon>
        <taxon>Euphausiacea</taxon>
        <taxon>Euphausiidae</taxon>
        <taxon>Meganyctiphanes</taxon>
    </lineage>
</organism>
<feature type="compositionally biased region" description="Basic and acidic residues" evidence="1">
    <location>
        <begin position="40"/>
        <end position="67"/>
    </location>
</feature>
<keyword evidence="3" id="KW-1185">Reference proteome</keyword>
<proteinExistence type="predicted"/>
<dbReference type="Proteomes" id="UP001497623">
    <property type="component" value="Unassembled WGS sequence"/>
</dbReference>
<evidence type="ECO:0000313" key="3">
    <source>
        <dbReference type="Proteomes" id="UP001497623"/>
    </source>
</evidence>
<comment type="caution">
    <text evidence="2">The sequence shown here is derived from an EMBL/GenBank/DDBJ whole genome shotgun (WGS) entry which is preliminary data.</text>
</comment>
<feature type="compositionally biased region" description="Polar residues" evidence="1">
    <location>
        <begin position="1"/>
        <end position="22"/>
    </location>
</feature>
<name>A0AAV2RBA8_MEGNR</name>
<feature type="compositionally biased region" description="Basic and acidic residues" evidence="1">
    <location>
        <begin position="88"/>
        <end position="102"/>
    </location>
</feature>
<sequence length="102" mass="11666">MVHSVGSCNGENSSQTDNGENSQMEEDLLRDIDTNVDFIQVDKENARSSESEEEIKVNTEEQRKVTADENEESSEVTHRGQSMQIHQHTQEKQDTNEDKKEI</sequence>